<evidence type="ECO:0000256" key="3">
    <source>
        <dbReference type="ARBA" id="ARBA00011881"/>
    </source>
</evidence>
<dbReference type="Proteomes" id="UP000474757">
    <property type="component" value="Unassembled WGS sequence"/>
</dbReference>
<dbReference type="PANTHER" id="PTHR48097:SF5">
    <property type="entry name" value="LOW SPECIFICITY L-THREONINE ALDOLASE"/>
    <property type="match status" value="1"/>
</dbReference>
<dbReference type="Pfam" id="PF01212">
    <property type="entry name" value="Beta_elim_lyase"/>
    <property type="match status" value="1"/>
</dbReference>
<dbReference type="InterPro" id="IPR001597">
    <property type="entry name" value="ArAA_b-elim_lyase/Thr_aldolase"/>
</dbReference>
<organism evidence="6 7">
    <name type="scientific">Pseudoroseicyclus tamaricis</name>
    <dbReference type="NCBI Taxonomy" id="2705421"/>
    <lineage>
        <taxon>Bacteria</taxon>
        <taxon>Pseudomonadati</taxon>
        <taxon>Pseudomonadota</taxon>
        <taxon>Alphaproteobacteria</taxon>
        <taxon>Rhodobacterales</taxon>
        <taxon>Paracoccaceae</taxon>
        <taxon>Pseudoroseicyclus</taxon>
    </lineage>
</organism>
<keyword evidence="7" id="KW-1185">Reference proteome</keyword>
<dbReference type="PANTHER" id="PTHR48097">
    <property type="entry name" value="L-THREONINE ALDOLASE-RELATED"/>
    <property type="match status" value="1"/>
</dbReference>
<evidence type="ECO:0000313" key="7">
    <source>
        <dbReference type="Proteomes" id="UP000474757"/>
    </source>
</evidence>
<name>A0A6B2JFS2_9RHOB</name>
<dbReference type="InterPro" id="IPR015421">
    <property type="entry name" value="PyrdxlP-dep_Trfase_major"/>
</dbReference>
<dbReference type="EMBL" id="JAAGAB010000001">
    <property type="protein sequence ID" value="NDU99930.1"/>
    <property type="molecule type" value="Genomic_DNA"/>
</dbReference>
<dbReference type="Gene3D" id="3.40.640.10">
    <property type="entry name" value="Type I PLP-dependent aspartate aminotransferase-like (Major domain)"/>
    <property type="match status" value="1"/>
</dbReference>
<protein>
    <submittedName>
        <fullName evidence="6">Low specificity L-threonine aldolase</fullName>
    </submittedName>
</protein>
<reference evidence="6 7" key="1">
    <citation type="submission" date="2020-02" db="EMBL/GenBank/DDBJ databases">
        <title>Pseudoroseicyclus tamarix, sp. nov., isolated from offshore sediment of a Tamarix chinensis forest.</title>
        <authorList>
            <person name="Gai Y."/>
        </authorList>
    </citation>
    <scope>NUCLEOTIDE SEQUENCE [LARGE SCALE GENOMIC DNA]</scope>
    <source>
        <strain evidence="6 7">CLL3-39</strain>
    </source>
</reference>
<comment type="cofactor">
    <cofactor evidence="1">
        <name>pyridoxal 5'-phosphate</name>
        <dbReference type="ChEBI" id="CHEBI:597326"/>
    </cofactor>
</comment>
<sequence>MNFASDNAGPAHPKVIEALGRANEGHVGSYGADPLTQGAADKLREVLGAPEAAVHFVATGTAANALALACLAEPWSAIFCAPAAHVHVDECNAPEFYTGGAKLIPVQGPDGKIGAASLEAAILAEETRGVHGPQRGPVTLTQATESGTTYSQSELEAIGTVAGRYGVKLHMDGARLANALAASNLAPAQMVERVAALSFGGTKNGLLGAEAVVLFDPELSWQFELRRKRAGHLFSKHRYLAAQMDAYLTDGLWMELASRANAAATRLSEGLVAQGYELAWPTEANMVFFRAPARVHEAAMAQGAVYHLWDEAGEENPDRPVTARLVCDWSKSDGEVDALLALFA</sequence>
<dbReference type="AlphaFoldDB" id="A0A6B2JFS2"/>
<keyword evidence="4" id="KW-0663">Pyridoxal phosphate</keyword>
<dbReference type="Gene3D" id="3.90.1150.10">
    <property type="entry name" value="Aspartate Aminotransferase, domain 1"/>
    <property type="match status" value="1"/>
</dbReference>
<comment type="subunit">
    <text evidence="3">Homotetramer.</text>
</comment>
<feature type="domain" description="Aromatic amino acid beta-eliminating lyase/threonine aldolase" evidence="5">
    <location>
        <begin position="3"/>
        <end position="289"/>
    </location>
</feature>
<dbReference type="GO" id="GO:0006520">
    <property type="term" value="P:amino acid metabolic process"/>
    <property type="evidence" value="ECO:0007669"/>
    <property type="project" value="InterPro"/>
</dbReference>
<comment type="similarity">
    <text evidence="2">Belongs to the threonine aldolase family.</text>
</comment>
<dbReference type="RefSeq" id="WP_163889816.1">
    <property type="nucleotide sequence ID" value="NZ_JAAFYS010000001.1"/>
</dbReference>
<evidence type="ECO:0000256" key="2">
    <source>
        <dbReference type="ARBA" id="ARBA00006966"/>
    </source>
</evidence>
<evidence type="ECO:0000313" key="6">
    <source>
        <dbReference type="EMBL" id="NDU99930.1"/>
    </source>
</evidence>
<comment type="caution">
    <text evidence="6">The sequence shown here is derived from an EMBL/GenBank/DDBJ whole genome shotgun (WGS) entry which is preliminary data.</text>
</comment>
<evidence type="ECO:0000259" key="5">
    <source>
        <dbReference type="Pfam" id="PF01212"/>
    </source>
</evidence>
<evidence type="ECO:0000256" key="4">
    <source>
        <dbReference type="ARBA" id="ARBA00022898"/>
    </source>
</evidence>
<accession>A0A6B2JFS2</accession>
<dbReference type="InterPro" id="IPR015424">
    <property type="entry name" value="PyrdxlP-dep_Trfase"/>
</dbReference>
<dbReference type="SUPFAM" id="SSF53383">
    <property type="entry name" value="PLP-dependent transferases"/>
    <property type="match status" value="1"/>
</dbReference>
<dbReference type="InterPro" id="IPR015422">
    <property type="entry name" value="PyrdxlP-dep_Trfase_small"/>
</dbReference>
<proteinExistence type="inferred from homology"/>
<evidence type="ECO:0000256" key="1">
    <source>
        <dbReference type="ARBA" id="ARBA00001933"/>
    </source>
</evidence>
<gene>
    <name evidence="6" type="ORF">GZA08_02960</name>
</gene>
<dbReference type="GO" id="GO:0016829">
    <property type="term" value="F:lyase activity"/>
    <property type="evidence" value="ECO:0007669"/>
    <property type="project" value="InterPro"/>
</dbReference>